<accession>A0A7Y9EXZ3</accession>
<name>A0A7Y9EXZ3_9ACTN</name>
<evidence type="ECO:0000313" key="2">
    <source>
        <dbReference type="Proteomes" id="UP000516957"/>
    </source>
</evidence>
<sequence>MEQMFSTQIAMTATTAATTARPYGTTLPMSGHVVDRDRRGVLGAVKGQAGFAAARGTSAWRPPTC</sequence>
<reference evidence="1 2" key="1">
    <citation type="submission" date="2020-07" db="EMBL/GenBank/DDBJ databases">
        <title>Sequencing the genomes of 1000 actinobacteria strains.</title>
        <authorList>
            <person name="Klenk H.-P."/>
        </authorList>
    </citation>
    <scope>NUCLEOTIDE SEQUENCE [LARGE SCALE GENOMIC DNA]</scope>
    <source>
        <strain evidence="1 2">DSM 18965</strain>
    </source>
</reference>
<keyword evidence="2" id="KW-1185">Reference proteome</keyword>
<protein>
    <submittedName>
        <fullName evidence="1">Uncharacterized protein</fullName>
    </submittedName>
</protein>
<organism evidence="1 2">
    <name type="scientific">Nocardioides marinisabuli</name>
    <dbReference type="NCBI Taxonomy" id="419476"/>
    <lineage>
        <taxon>Bacteria</taxon>
        <taxon>Bacillati</taxon>
        <taxon>Actinomycetota</taxon>
        <taxon>Actinomycetes</taxon>
        <taxon>Propionibacteriales</taxon>
        <taxon>Nocardioidaceae</taxon>
        <taxon>Nocardioides</taxon>
    </lineage>
</organism>
<evidence type="ECO:0000313" key="1">
    <source>
        <dbReference type="EMBL" id="NYD55891.1"/>
    </source>
</evidence>
<dbReference type="AlphaFoldDB" id="A0A7Y9EXZ3"/>
<proteinExistence type="predicted"/>
<dbReference type="Proteomes" id="UP000516957">
    <property type="component" value="Unassembled WGS sequence"/>
</dbReference>
<dbReference type="RefSeq" id="WP_179613853.1">
    <property type="nucleotide sequence ID" value="NZ_CP059163.1"/>
</dbReference>
<gene>
    <name evidence="1" type="ORF">BKA08_000129</name>
</gene>
<dbReference type="EMBL" id="JACCBE010000001">
    <property type="protein sequence ID" value="NYD55891.1"/>
    <property type="molecule type" value="Genomic_DNA"/>
</dbReference>
<comment type="caution">
    <text evidence="1">The sequence shown here is derived from an EMBL/GenBank/DDBJ whole genome shotgun (WGS) entry which is preliminary data.</text>
</comment>